<sequence>WALSVEDILWRRTKRGLWFSPDQVKSLEKYLKGKIQ</sequence>
<dbReference type="EMBL" id="UOEQ01000482">
    <property type="protein sequence ID" value="VAW23715.1"/>
    <property type="molecule type" value="Genomic_DNA"/>
</dbReference>
<evidence type="ECO:0008006" key="2">
    <source>
        <dbReference type="Google" id="ProtNLM"/>
    </source>
</evidence>
<gene>
    <name evidence="1" type="ORF">MNBD_ALPHA11-1476</name>
</gene>
<proteinExistence type="predicted"/>
<organism evidence="1">
    <name type="scientific">hydrothermal vent metagenome</name>
    <dbReference type="NCBI Taxonomy" id="652676"/>
    <lineage>
        <taxon>unclassified sequences</taxon>
        <taxon>metagenomes</taxon>
        <taxon>ecological metagenomes</taxon>
    </lineage>
</organism>
<evidence type="ECO:0000313" key="1">
    <source>
        <dbReference type="EMBL" id="VAW23715.1"/>
    </source>
</evidence>
<feature type="non-terminal residue" evidence="1">
    <location>
        <position position="1"/>
    </location>
</feature>
<dbReference type="Gene3D" id="6.10.250.1890">
    <property type="match status" value="1"/>
</dbReference>
<reference evidence="1" key="1">
    <citation type="submission" date="2018-06" db="EMBL/GenBank/DDBJ databases">
        <authorList>
            <person name="Zhirakovskaya E."/>
        </authorList>
    </citation>
    <scope>NUCLEOTIDE SEQUENCE</scope>
</reference>
<dbReference type="AlphaFoldDB" id="A0A3B0TYS0"/>
<accession>A0A3B0TYS0</accession>
<protein>
    <recommendedName>
        <fullName evidence="2">Glycerol-3-phosphate dehydrogenase</fullName>
    </recommendedName>
</protein>
<name>A0A3B0TYS0_9ZZZZ</name>